<name>A0A392TR47_9FABA</name>
<accession>A0A392TR47</accession>
<feature type="region of interest" description="Disordered" evidence="1">
    <location>
        <begin position="27"/>
        <end position="46"/>
    </location>
</feature>
<protein>
    <submittedName>
        <fullName evidence="2">Uncharacterized protein</fullName>
    </submittedName>
</protein>
<evidence type="ECO:0000313" key="2">
    <source>
        <dbReference type="EMBL" id="MCI62586.1"/>
    </source>
</evidence>
<evidence type="ECO:0000313" key="3">
    <source>
        <dbReference type="Proteomes" id="UP000265520"/>
    </source>
</evidence>
<dbReference type="AlphaFoldDB" id="A0A392TR47"/>
<keyword evidence="3" id="KW-1185">Reference proteome</keyword>
<proteinExistence type="predicted"/>
<feature type="non-terminal residue" evidence="2">
    <location>
        <position position="1"/>
    </location>
</feature>
<sequence length="46" mass="4977">PCKRLPEPLQPSPLSLALALTVRTDHHPTRASTAVPFSLSQNKATQ</sequence>
<organism evidence="2 3">
    <name type="scientific">Trifolium medium</name>
    <dbReference type="NCBI Taxonomy" id="97028"/>
    <lineage>
        <taxon>Eukaryota</taxon>
        <taxon>Viridiplantae</taxon>
        <taxon>Streptophyta</taxon>
        <taxon>Embryophyta</taxon>
        <taxon>Tracheophyta</taxon>
        <taxon>Spermatophyta</taxon>
        <taxon>Magnoliopsida</taxon>
        <taxon>eudicotyledons</taxon>
        <taxon>Gunneridae</taxon>
        <taxon>Pentapetalae</taxon>
        <taxon>rosids</taxon>
        <taxon>fabids</taxon>
        <taxon>Fabales</taxon>
        <taxon>Fabaceae</taxon>
        <taxon>Papilionoideae</taxon>
        <taxon>50 kb inversion clade</taxon>
        <taxon>NPAAA clade</taxon>
        <taxon>Hologalegina</taxon>
        <taxon>IRL clade</taxon>
        <taxon>Trifolieae</taxon>
        <taxon>Trifolium</taxon>
    </lineage>
</organism>
<dbReference type="EMBL" id="LXQA010621438">
    <property type="protein sequence ID" value="MCI62586.1"/>
    <property type="molecule type" value="Genomic_DNA"/>
</dbReference>
<dbReference type="Proteomes" id="UP000265520">
    <property type="component" value="Unassembled WGS sequence"/>
</dbReference>
<evidence type="ECO:0000256" key="1">
    <source>
        <dbReference type="SAM" id="MobiDB-lite"/>
    </source>
</evidence>
<reference evidence="2 3" key="1">
    <citation type="journal article" date="2018" name="Front. Plant Sci.">
        <title>Red Clover (Trifolium pratense) and Zigzag Clover (T. medium) - A Picture of Genomic Similarities and Differences.</title>
        <authorList>
            <person name="Dluhosova J."/>
            <person name="Istvanek J."/>
            <person name="Nedelnik J."/>
            <person name="Repkova J."/>
        </authorList>
    </citation>
    <scope>NUCLEOTIDE SEQUENCE [LARGE SCALE GENOMIC DNA]</scope>
    <source>
        <strain evidence="3">cv. 10/8</strain>
        <tissue evidence="2">Leaf</tissue>
    </source>
</reference>
<comment type="caution">
    <text evidence="2">The sequence shown here is derived from an EMBL/GenBank/DDBJ whole genome shotgun (WGS) entry which is preliminary data.</text>
</comment>